<dbReference type="EMBL" id="PJMW01000002">
    <property type="protein sequence ID" value="PKV80304.1"/>
    <property type="molecule type" value="Genomic_DNA"/>
</dbReference>
<protein>
    <recommendedName>
        <fullName evidence="1">VOC domain-containing protein</fullName>
    </recommendedName>
</protein>
<gene>
    <name evidence="2" type="ORF">ATK86_4727</name>
</gene>
<comment type="caution">
    <text evidence="2">The sequence shown here is derived from an EMBL/GenBank/DDBJ whole genome shotgun (WGS) entry which is preliminary data.</text>
</comment>
<dbReference type="CDD" id="cd07247">
    <property type="entry name" value="SgaA_N_like"/>
    <property type="match status" value="2"/>
</dbReference>
<dbReference type="AlphaFoldDB" id="A0A2N3VF90"/>
<organism evidence="2 3">
    <name type="scientific">Nocardia fluminea</name>
    <dbReference type="NCBI Taxonomy" id="134984"/>
    <lineage>
        <taxon>Bacteria</taxon>
        <taxon>Bacillati</taxon>
        <taxon>Actinomycetota</taxon>
        <taxon>Actinomycetes</taxon>
        <taxon>Mycobacteriales</taxon>
        <taxon>Nocardiaceae</taxon>
        <taxon>Nocardia</taxon>
    </lineage>
</organism>
<dbReference type="InterPro" id="IPR029068">
    <property type="entry name" value="Glyas_Bleomycin-R_OHBP_Dase"/>
</dbReference>
<evidence type="ECO:0000259" key="1">
    <source>
        <dbReference type="PROSITE" id="PS51819"/>
    </source>
</evidence>
<dbReference type="InterPro" id="IPR004360">
    <property type="entry name" value="Glyas_Fos-R_dOase_dom"/>
</dbReference>
<feature type="domain" description="VOC" evidence="1">
    <location>
        <begin position="9"/>
        <end position="125"/>
    </location>
</feature>
<evidence type="ECO:0000313" key="3">
    <source>
        <dbReference type="Proteomes" id="UP000233766"/>
    </source>
</evidence>
<feature type="domain" description="VOC" evidence="1">
    <location>
        <begin position="148"/>
        <end position="265"/>
    </location>
</feature>
<dbReference type="Proteomes" id="UP000233766">
    <property type="component" value="Unassembled WGS sequence"/>
</dbReference>
<dbReference type="OrthoDB" id="9793039at2"/>
<dbReference type="PROSITE" id="PS51819">
    <property type="entry name" value="VOC"/>
    <property type="match status" value="2"/>
</dbReference>
<dbReference type="InterPro" id="IPR037523">
    <property type="entry name" value="VOC_core"/>
</dbReference>
<reference evidence="2 3" key="1">
    <citation type="submission" date="2017-12" db="EMBL/GenBank/DDBJ databases">
        <title>Sequencing the genomes of 1000 Actinobacteria strains.</title>
        <authorList>
            <person name="Klenk H.-P."/>
        </authorList>
    </citation>
    <scope>NUCLEOTIDE SEQUENCE [LARGE SCALE GENOMIC DNA]</scope>
    <source>
        <strain evidence="2 3">DSM 44489</strain>
    </source>
</reference>
<dbReference type="InterPro" id="IPR052164">
    <property type="entry name" value="Anthracycline_SecMetBiosynth"/>
</dbReference>
<name>A0A2N3VF90_9NOCA</name>
<proteinExistence type="predicted"/>
<dbReference type="Gene3D" id="3.10.180.10">
    <property type="entry name" value="2,3-Dihydroxybiphenyl 1,2-Dioxygenase, domain 1"/>
    <property type="match status" value="2"/>
</dbReference>
<accession>A0A2N3VF90</accession>
<keyword evidence="3" id="KW-1185">Reference proteome</keyword>
<dbReference type="Pfam" id="PF00903">
    <property type="entry name" value="Glyoxalase"/>
    <property type="match status" value="2"/>
</dbReference>
<sequence length="267" mass="28288">MSFSPKPGDPTWVDLYTTDLDRAIAFYGELFGWTAERGGEEFGGYTTLRKDGRVVAGAMGRHDDPGDPYPDRWTVYLNSPDALATTAAASAAGGTVIVEPMAVADLGAMAVLADVGGIGVGVWQADTFAGFDAVGLVADGTWTDHVGVPSWFELMTRAYDESLVFYREVFGWRDTMTIADTEDFRYTTIHAVPPMGGGILDANGHLGEGVPGSWTVYFGADDVDKSAEQAVALGGTVAFEPMDTPYGRLAGLIDPTGAHFSIGGNPR</sequence>
<dbReference type="RefSeq" id="WP_101468547.1">
    <property type="nucleotide sequence ID" value="NZ_PJMW01000002.1"/>
</dbReference>
<evidence type="ECO:0000313" key="2">
    <source>
        <dbReference type="EMBL" id="PKV80304.1"/>
    </source>
</evidence>
<dbReference type="SUPFAM" id="SSF54593">
    <property type="entry name" value="Glyoxalase/Bleomycin resistance protein/Dihydroxybiphenyl dioxygenase"/>
    <property type="match status" value="2"/>
</dbReference>
<dbReference type="PANTHER" id="PTHR33993:SF10">
    <property type="entry name" value="CONSERVED PROTEIN"/>
    <property type="match status" value="1"/>
</dbReference>
<dbReference type="PANTHER" id="PTHR33993">
    <property type="entry name" value="GLYOXALASE-RELATED"/>
    <property type="match status" value="1"/>
</dbReference>